<keyword evidence="3" id="KW-1185">Reference proteome</keyword>
<feature type="compositionally biased region" description="Polar residues" evidence="1">
    <location>
        <begin position="53"/>
        <end position="64"/>
    </location>
</feature>
<dbReference type="AlphaFoldDB" id="A0AAD7CYS4"/>
<feature type="region of interest" description="Disordered" evidence="1">
    <location>
        <begin position="142"/>
        <end position="168"/>
    </location>
</feature>
<gene>
    <name evidence="2" type="ORF">B0H17DRAFT_1335682</name>
</gene>
<evidence type="ECO:0000313" key="2">
    <source>
        <dbReference type="EMBL" id="KAJ7670276.1"/>
    </source>
</evidence>
<dbReference type="EMBL" id="JARKIE010000183">
    <property type="protein sequence ID" value="KAJ7670276.1"/>
    <property type="molecule type" value="Genomic_DNA"/>
</dbReference>
<name>A0AAD7CYS4_MYCRO</name>
<dbReference type="Proteomes" id="UP001221757">
    <property type="component" value="Unassembled WGS sequence"/>
</dbReference>
<evidence type="ECO:0000256" key="1">
    <source>
        <dbReference type="SAM" id="MobiDB-lite"/>
    </source>
</evidence>
<proteinExistence type="predicted"/>
<sequence length="190" mass="20844">MANSGDPRLELSATYKKRGPALDMNHVCATHTLRHLLDRIVDALHPRSFHGPSISTPSTPQSNVTSSTPPSPCIPTPRNQSLDTLECSDAPGRAGDHLSLAHHALHLGWFHTAVSDTLRDSSSPFALDFMHLSVFDDDARFRTSRPRRSPPSFNNSRPIPSSSPFDSLSRHCIPSPDTQRLLSFCSANET</sequence>
<comment type="caution">
    <text evidence="2">The sequence shown here is derived from an EMBL/GenBank/DDBJ whole genome shotgun (WGS) entry which is preliminary data.</text>
</comment>
<feature type="region of interest" description="Disordered" evidence="1">
    <location>
        <begin position="48"/>
        <end position="81"/>
    </location>
</feature>
<feature type="compositionally biased region" description="Low complexity" evidence="1">
    <location>
        <begin position="150"/>
        <end position="165"/>
    </location>
</feature>
<protein>
    <submittedName>
        <fullName evidence="2">Uncharacterized protein</fullName>
    </submittedName>
</protein>
<organism evidence="2 3">
    <name type="scientific">Mycena rosella</name>
    <name type="common">Pink bonnet</name>
    <name type="synonym">Agaricus rosellus</name>
    <dbReference type="NCBI Taxonomy" id="1033263"/>
    <lineage>
        <taxon>Eukaryota</taxon>
        <taxon>Fungi</taxon>
        <taxon>Dikarya</taxon>
        <taxon>Basidiomycota</taxon>
        <taxon>Agaricomycotina</taxon>
        <taxon>Agaricomycetes</taxon>
        <taxon>Agaricomycetidae</taxon>
        <taxon>Agaricales</taxon>
        <taxon>Marasmiineae</taxon>
        <taxon>Mycenaceae</taxon>
        <taxon>Mycena</taxon>
    </lineage>
</organism>
<reference evidence="2" key="1">
    <citation type="submission" date="2023-03" db="EMBL/GenBank/DDBJ databases">
        <title>Massive genome expansion in bonnet fungi (Mycena s.s.) driven by repeated elements and novel gene families across ecological guilds.</title>
        <authorList>
            <consortium name="Lawrence Berkeley National Laboratory"/>
            <person name="Harder C.B."/>
            <person name="Miyauchi S."/>
            <person name="Viragh M."/>
            <person name="Kuo A."/>
            <person name="Thoen E."/>
            <person name="Andreopoulos B."/>
            <person name="Lu D."/>
            <person name="Skrede I."/>
            <person name="Drula E."/>
            <person name="Henrissat B."/>
            <person name="Morin E."/>
            <person name="Kohler A."/>
            <person name="Barry K."/>
            <person name="LaButti K."/>
            <person name="Morin E."/>
            <person name="Salamov A."/>
            <person name="Lipzen A."/>
            <person name="Mereny Z."/>
            <person name="Hegedus B."/>
            <person name="Baldrian P."/>
            <person name="Stursova M."/>
            <person name="Weitz H."/>
            <person name="Taylor A."/>
            <person name="Grigoriev I.V."/>
            <person name="Nagy L.G."/>
            <person name="Martin F."/>
            <person name="Kauserud H."/>
        </authorList>
    </citation>
    <scope>NUCLEOTIDE SEQUENCE</scope>
    <source>
        <strain evidence="2">CBHHK067</strain>
    </source>
</reference>
<accession>A0AAD7CYS4</accession>
<evidence type="ECO:0000313" key="3">
    <source>
        <dbReference type="Proteomes" id="UP001221757"/>
    </source>
</evidence>